<organism evidence="5 6">
    <name type="scientific">Solanum commersonii</name>
    <name type="common">Commerson's wild potato</name>
    <name type="synonym">Commerson's nightshade</name>
    <dbReference type="NCBI Taxonomy" id="4109"/>
    <lineage>
        <taxon>Eukaryota</taxon>
        <taxon>Viridiplantae</taxon>
        <taxon>Streptophyta</taxon>
        <taxon>Embryophyta</taxon>
        <taxon>Tracheophyta</taxon>
        <taxon>Spermatophyta</taxon>
        <taxon>Magnoliopsida</taxon>
        <taxon>eudicotyledons</taxon>
        <taxon>Gunneridae</taxon>
        <taxon>Pentapetalae</taxon>
        <taxon>asterids</taxon>
        <taxon>lamiids</taxon>
        <taxon>Solanales</taxon>
        <taxon>Solanaceae</taxon>
        <taxon>Solanoideae</taxon>
        <taxon>Solaneae</taxon>
        <taxon>Solanum</taxon>
    </lineage>
</organism>
<gene>
    <name evidence="5" type="ORF">H5410_054353</name>
</gene>
<sequence>MPNLEYLILKKCTSLEEVHPSLKYCKKLIKLNLYCCKRLERFPYVNVESLESLNLKYCSSLKKFPEIDGRMKQGTARKIMTSGSGIRELPLYFLDQQPHLIELNLDGMENLVSLPSSICKWKGLVKLSVSSCSELASLPEEIGGLENLEKLDASYTLISRPPSSIVRLNKLISLNFGQDRSEDRVFFMFPQVNKGLLSLEELDLSYCNLKDGGLPEDIGCLSSLKKLYLRGNNFEHLPQSISKLSALEYLNLSDCKRLTQLPEDIGSLSSLDHLNLKGNNFEHLPRSISKLGALQLLDLRDCKRLTQLPEDIGCLSSLKMLDLSYCNIIDGVLLEDIGSLSSLKELNLSYCNIIDGRLPEDIGSFSSLKELNLSYCNIIDGGLPEDIGCLSSLERLNLMGNNFEYLPRSISQLGALQYLNLLDCKRLTRLPEFPQRLHSIDADWSNDWICNSLFQNISSLPYEFFTLYTLSLRVLSSHSQNIPNWFRHQGMDASVSVNLPGMDASVSVNLPKNWYVSDNFLGFAVCYNGKYYFNCITAHLIPLCYDGMSLMTKKIAIFSHSQNPHEWYINFLLVPLGGLWDASKANGNTPNDYGCIRLYFPRAINDFGVRLLYKDEAELHIGIRRSRYEEEATCSSSKKQRQLFPRRFGL</sequence>
<feature type="domain" description="Disease resistance R13L4/SHOC-2-like LRR" evidence="4">
    <location>
        <begin position="241"/>
        <end position="349"/>
    </location>
</feature>
<dbReference type="EMBL" id="JACXVP010000011">
    <property type="protein sequence ID" value="KAG5574219.1"/>
    <property type="molecule type" value="Genomic_DNA"/>
</dbReference>
<comment type="caution">
    <text evidence="5">The sequence shown here is derived from an EMBL/GenBank/DDBJ whole genome shotgun (WGS) entry which is preliminary data.</text>
</comment>
<evidence type="ECO:0000259" key="3">
    <source>
        <dbReference type="Pfam" id="PF20160"/>
    </source>
</evidence>
<dbReference type="Gene3D" id="3.80.10.10">
    <property type="entry name" value="Ribonuclease Inhibitor"/>
    <property type="match status" value="4"/>
</dbReference>
<proteinExistence type="predicted"/>
<keyword evidence="6" id="KW-1185">Reference proteome</keyword>
<protein>
    <submittedName>
        <fullName evidence="5">Uncharacterized protein</fullName>
    </submittedName>
</protein>
<dbReference type="Pfam" id="PF00560">
    <property type="entry name" value="LRR_1"/>
    <property type="match status" value="2"/>
</dbReference>
<dbReference type="GO" id="GO:0051707">
    <property type="term" value="P:response to other organism"/>
    <property type="evidence" value="ECO:0007669"/>
    <property type="project" value="UniProtKB-ARBA"/>
</dbReference>
<feature type="domain" description="C-JID" evidence="3">
    <location>
        <begin position="502"/>
        <end position="618"/>
    </location>
</feature>
<dbReference type="Pfam" id="PF23598">
    <property type="entry name" value="LRR_14"/>
    <property type="match status" value="1"/>
</dbReference>
<dbReference type="SUPFAM" id="SSF52047">
    <property type="entry name" value="RNI-like"/>
    <property type="match status" value="1"/>
</dbReference>
<evidence type="ECO:0000256" key="1">
    <source>
        <dbReference type="ARBA" id="ARBA00022614"/>
    </source>
</evidence>
<accession>A0A9J5WEP5</accession>
<keyword evidence="1" id="KW-0433">Leucine-rich repeat</keyword>
<dbReference type="PANTHER" id="PTHR45752:SF195">
    <property type="entry name" value="LEUCINE-RICH REPEAT (LRR) FAMILY PROTEIN-RELATED"/>
    <property type="match status" value="1"/>
</dbReference>
<dbReference type="GO" id="GO:0006952">
    <property type="term" value="P:defense response"/>
    <property type="evidence" value="ECO:0007669"/>
    <property type="project" value="UniProtKB-ARBA"/>
</dbReference>
<evidence type="ECO:0000259" key="4">
    <source>
        <dbReference type="Pfam" id="PF23598"/>
    </source>
</evidence>
<dbReference type="InterPro" id="IPR032675">
    <property type="entry name" value="LRR_dom_sf"/>
</dbReference>
<dbReference type="InterPro" id="IPR003591">
    <property type="entry name" value="Leu-rich_rpt_typical-subtyp"/>
</dbReference>
<reference evidence="5 6" key="1">
    <citation type="submission" date="2020-09" db="EMBL/GenBank/DDBJ databases">
        <title>De no assembly of potato wild relative species, Solanum commersonii.</title>
        <authorList>
            <person name="Cho K."/>
        </authorList>
    </citation>
    <scope>NUCLEOTIDE SEQUENCE [LARGE SCALE GENOMIC DNA]</scope>
    <source>
        <strain evidence="5">LZ3.2</strain>
        <tissue evidence="5">Leaf</tissue>
    </source>
</reference>
<dbReference type="InterPro" id="IPR050715">
    <property type="entry name" value="LRR-SigEffector_domain"/>
</dbReference>
<evidence type="ECO:0000313" key="6">
    <source>
        <dbReference type="Proteomes" id="UP000824120"/>
    </source>
</evidence>
<dbReference type="PANTHER" id="PTHR45752">
    <property type="entry name" value="LEUCINE-RICH REPEAT-CONTAINING"/>
    <property type="match status" value="1"/>
</dbReference>
<dbReference type="SMART" id="SM00369">
    <property type="entry name" value="LRR_TYP"/>
    <property type="match status" value="6"/>
</dbReference>
<dbReference type="InterPro" id="IPR055414">
    <property type="entry name" value="LRR_R13L4/SHOC2-like"/>
</dbReference>
<dbReference type="OrthoDB" id="2018313at2759"/>
<dbReference type="Pfam" id="PF20160">
    <property type="entry name" value="C-JID"/>
    <property type="match status" value="1"/>
</dbReference>
<keyword evidence="2" id="KW-0677">Repeat</keyword>
<dbReference type="InterPro" id="IPR045344">
    <property type="entry name" value="C-JID"/>
</dbReference>
<evidence type="ECO:0000256" key="2">
    <source>
        <dbReference type="ARBA" id="ARBA00022737"/>
    </source>
</evidence>
<dbReference type="SUPFAM" id="SSF52058">
    <property type="entry name" value="L domain-like"/>
    <property type="match status" value="1"/>
</dbReference>
<dbReference type="Proteomes" id="UP000824120">
    <property type="component" value="Chromosome 11"/>
</dbReference>
<evidence type="ECO:0000313" key="5">
    <source>
        <dbReference type="EMBL" id="KAG5574219.1"/>
    </source>
</evidence>
<dbReference type="AlphaFoldDB" id="A0A9J5WEP5"/>
<name>A0A9J5WEP5_SOLCO</name>
<dbReference type="InterPro" id="IPR001611">
    <property type="entry name" value="Leu-rich_rpt"/>
</dbReference>